<feature type="chain" id="PRO_5019249488" description="Channel protein TolC" evidence="8">
    <location>
        <begin position="31"/>
        <end position="491"/>
    </location>
</feature>
<accession>A0A410GF29</accession>
<dbReference type="Proteomes" id="UP000283474">
    <property type="component" value="Chromosome"/>
</dbReference>
<reference evidence="9 10" key="1">
    <citation type="submission" date="2017-08" db="EMBL/GenBank/DDBJ databases">
        <authorList>
            <person name="Park S.-J."/>
            <person name="Kim H."/>
        </authorList>
    </citation>
    <scope>NUCLEOTIDE SEQUENCE [LARGE SCALE GENOMIC DNA]</scope>
    <source>
        <strain evidence="10">ye3</strain>
    </source>
</reference>
<dbReference type="AlphaFoldDB" id="A0A410GF29"/>
<dbReference type="GO" id="GO:1990281">
    <property type="term" value="C:efflux pump complex"/>
    <property type="evidence" value="ECO:0007669"/>
    <property type="project" value="TreeGrafter"/>
</dbReference>
<dbReference type="InterPro" id="IPR003423">
    <property type="entry name" value="OMP_efflux"/>
</dbReference>
<organism evidence="9 10">
    <name type="scientific">Pollutimonas thiosulfatoxidans</name>
    <dbReference type="NCBI Taxonomy" id="2028345"/>
    <lineage>
        <taxon>Bacteria</taxon>
        <taxon>Pseudomonadati</taxon>
        <taxon>Pseudomonadota</taxon>
        <taxon>Betaproteobacteria</taxon>
        <taxon>Burkholderiales</taxon>
        <taxon>Alcaligenaceae</taxon>
        <taxon>Pollutimonas</taxon>
    </lineage>
</organism>
<dbReference type="SUPFAM" id="SSF56954">
    <property type="entry name" value="Outer membrane efflux proteins (OEP)"/>
    <property type="match status" value="1"/>
</dbReference>
<dbReference type="OrthoDB" id="9813458at2"/>
<keyword evidence="8" id="KW-0732">Signal</keyword>
<evidence type="ECO:0000313" key="10">
    <source>
        <dbReference type="Proteomes" id="UP000283474"/>
    </source>
</evidence>
<keyword evidence="4" id="KW-1134">Transmembrane beta strand</keyword>
<gene>
    <name evidence="9" type="ORF">CKA81_14335</name>
</gene>
<keyword evidence="5" id="KW-0812">Transmembrane</keyword>
<dbReference type="PANTHER" id="PTHR30026:SF20">
    <property type="entry name" value="OUTER MEMBRANE PROTEIN TOLC"/>
    <property type="match status" value="1"/>
</dbReference>
<sequence length="491" mass="53838">MLTSTIPTGTRRCRWVGITMLFLTCSGAWAQGADAEARSAPVATAQRDVLDLSRAWRAALEYDHAYRAAISEQAATQTERAQGRAGLLPQVQAGYQRSRVTGSLTRLDFLDGQSGSRLDYDSYNAYIQLQQSLLSPGRYADYQRGNARADMGAAVFEVKRQDAGMRLAIAYFNTLLAYEGLALQRSLTTSLQSQAAAIESLYRQHEATRIDVQETEARLAVARADLIVAADQSTVALRELETLLSIVPTHLATLGDDFPLPPLRPAKLHEWLDKARSDNADVQAAQLAIRVASTEVDVAASRYMPTTDLVVAYGRSNSEDLSALNQRTNTFSIGIQISIPLFAGGYSKANVARARSERSRLQHELRATLERTDAEVTRQYTNVQAGADHIEALRAAVASGELSLHSAQKGFMVGITGNLEVLKVQDRLYRTRYELAKAQLEYLLARLSLAAAVGDLHSNTFDELNDTYLNKVVSLIDNTPRGSVLVARSEQ</sequence>
<comment type="similarity">
    <text evidence="2">Belongs to the outer membrane factor (OMF) (TC 1.B.17) family.</text>
</comment>
<dbReference type="GO" id="GO:0015562">
    <property type="term" value="F:efflux transmembrane transporter activity"/>
    <property type="evidence" value="ECO:0007669"/>
    <property type="project" value="InterPro"/>
</dbReference>
<dbReference type="InterPro" id="IPR051906">
    <property type="entry name" value="TolC-like"/>
</dbReference>
<dbReference type="Pfam" id="PF02321">
    <property type="entry name" value="OEP"/>
    <property type="match status" value="2"/>
</dbReference>
<evidence type="ECO:0000256" key="5">
    <source>
        <dbReference type="ARBA" id="ARBA00022692"/>
    </source>
</evidence>
<feature type="signal peptide" evidence="8">
    <location>
        <begin position="1"/>
        <end position="30"/>
    </location>
</feature>
<evidence type="ECO:0000256" key="2">
    <source>
        <dbReference type="ARBA" id="ARBA00007613"/>
    </source>
</evidence>
<name>A0A410GF29_9BURK</name>
<comment type="subcellular location">
    <subcellularLocation>
        <location evidence="1">Cell outer membrane</location>
    </subcellularLocation>
</comment>
<evidence type="ECO:0008006" key="11">
    <source>
        <dbReference type="Google" id="ProtNLM"/>
    </source>
</evidence>
<keyword evidence="10" id="KW-1185">Reference proteome</keyword>
<dbReference type="GO" id="GO:0009279">
    <property type="term" value="C:cell outer membrane"/>
    <property type="evidence" value="ECO:0007669"/>
    <property type="project" value="UniProtKB-SubCell"/>
</dbReference>
<dbReference type="PANTHER" id="PTHR30026">
    <property type="entry name" value="OUTER MEMBRANE PROTEIN TOLC"/>
    <property type="match status" value="1"/>
</dbReference>
<evidence type="ECO:0000256" key="7">
    <source>
        <dbReference type="ARBA" id="ARBA00023237"/>
    </source>
</evidence>
<evidence type="ECO:0000313" key="9">
    <source>
        <dbReference type="EMBL" id="QAA94900.1"/>
    </source>
</evidence>
<keyword evidence="7" id="KW-0998">Cell outer membrane</keyword>
<evidence type="ECO:0000256" key="8">
    <source>
        <dbReference type="SAM" id="SignalP"/>
    </source>
</evidence>
<dbReference type="RefSeq" id="WP_128355896.1">
    <property type="nucleotide sequence ID" value="NZ_CP022987.1"/>
</dbReference>
<keyword evidence="6" id="KW-0472">Membrane</keyword>
<protein>
    <recommendedName>
        <fullName evidence="11">Channel protein TolC</fullName>
    </recommendedName>
</protein>
<evidence type="ECO:0000256" key="6">
    <source>
        <dbReference type="ARBA" id="ARBA00023136"/>
    </source>
</evidence>
<evidence type="ECO:0000256" key="4">
    <source>
        <dbReference type="ARBA" id="ARBA00022452"/>
    </source>
</evidence>
<proteinExistence type="inferred from homology"/>
<dbReference type="GO" id="GO:0015288">
    <property type="term" value="F:porin activity"/>
    <property type="evidence" value="ECO:0007669"/>
    <property type="project" value="TreeGrafter"/>
</dbReference>
<keyword evidence="3" id="KW-0813">Transport</keyword>
<dbReference type="KEGG" id="pus:CKA81_14335"/>
<evidence type="ECO:0000256" key="3">
    <source>
        <dbReference type="ARBA" id="ARBA00022448"/>
    </source>
</evidence>
<dbReference type="Gene3D" id="1.20.1600.10">
    <property type="entry name" value="Outer membrane efflux proteins (OEP)"/>
    <property type="match status" value="1"/>
</dbReference>
<dbReference type="EMBL" id="CP022987">
    <property type="protein sequence ID" value="QAA94900.1"/>
    <property type="molecule type" value="Genomic_DNA"/>
</dbReference>
<evidence type="ECO:0000256" key="1">
    <source>
        <dbReference type="ARBA" id="ARBA00004442"/>
    </source>
</evidence>